<name>A0AAW0WFP9_CHEQU</name>
<evidence type="ECO:0000313" key="7">
    <source>
        <dbReference type="EMBL" id="KAK8726184.1"/>
    </source>
</evidence>
<dbReference type="Proteomes" id="UP001445076">
    <property type="component" value="Unassembled WGS sequence"/>
</dbReference>
<evidence type="ECO:0000256" key="3">
    <source>
        <dbReference type="ARBA" id="ARBA00022989"/>
    </source>
</evidence>
<organism evidence="7 8">
    <name type="scientific">Cherax quadricarinatus</name>
    <name type="common">Australian red claw crayfish</name>
    <dbReference type="NCBI Taxonomy" id="27406"/>
    <lineage>
        <taxon>Eukaryota</taxon>
        <taxon>Metazoa</taxon>
        <taxon>Ecdysozoa</taxon>
        <taxon>Arthropoda</taxon>
        <taxon>Crustacea</taxon>
        <taxon>Multicrustacea</taxon>
        <taxon>Malacostraca</taxon>
        <taxon>Eumalacostraca</taxon>
        <taxon>Eucarida</taxon>
        <taxon>Decapoda</taxon>
        <taxon>Pleocyemata</taxon>
        <taxon>Astacidea</taxon>
        <taxon>Parastacoidea</taxon>
        <taxon>Parastacidae</taxon>
        <taxon>Cherax</taxon>
    </lineage>
</organism>
<evidence type="ECO:0000256" key="1">
    <source>
        <dbReference type="ARBA" id="ARBA00004141"/>
    </source>
</evidence>
<feature type="non-terminal residue" evidence="7">
    <location>
        <position position="1"/>
    </location>
</feature>
<gene>
    <name evidence="7" type="ORF">OTU49_010410</name>
</gene>
<feature type="transmembrane region" description="Helical" evidence="5">
    <location>
        <begin position="96"/>
        <end position="118"/>
    </location>
</feature>
<comment type="caution">
    <text evidence="7">The sequence shown here is derived from an EMBL/GenBank/DDBJ whole genome shotgun (WGS) entry which is preliminary data.</text>
</comment>
<sequence>ADKMDNYIGVGECLLLSCVNGVIFALFAAQPLLIVGATGPLMVFDMSLYQFCQTNEIDFLSMRVWIGIWMTVIGLLVVAVEAIALVRKFTRFIEEIFASLVCIIFVYEAITNMAAIFYDHPLLEVYSCGYYPSNTTSYPNT</sequence>
<feature type="domain" description="Bicarbonate transporter-like transmembrane" evidence="6">
    <location>
        <begin position="2"/>
        <end position="126"/>
    </location>
</feature>
<protein>
    <recommendedName>
        <fullName evidence="6">Bicarbonate transporter-like transmembrane domain-containing protein</fullName>
    </recommendedName>
</protein>
<dbReference type="GO" id="GO:0006820">
    <property type="term" value="P:monoatomic anion transport"/>
    <property type="evidence" value="ECO:0007669"/>
    <property type="project" value="InterPro"/>
</dbReference>
<dbReference type="PANTHER" id="PTHR11453:SF47">
    <property type="entry name" value="ANION EXCHANGE PROTEIN"/>
    <property type="match status" value="1"/>
</dbReference>
<dbReference type="GO" id="GO:0005886">
    <property type="term" value="C:plasma membrane"/>
    <property type="evidence" value="ECO:0007669"/>
    <property type="project" value="TreeGrafter"/>
</dbReference>
<dbReference type="GO" id="GO:0005452">
    <property type="term" value="F:solute:inorganic anion antiporter activity"/>
    <property type="evidence" value="ECO:0007669"/>
    <property type="project" value="InterPro"/>
</dbReference>
<evidence type="ECO:0000256" key="2">
    <source>
        <dbReference type="ARBA" id="ARBA00022692"/>
    </source>
</evidence>
<dbReference type="Pfam" id="PF00955">
    <property type="entry name" value="HCO3_cotransp"/>
    <property type="match status" value="1"/>
</dbReference>
<keyword evidence="4 5" id="KW-0472">Membrane</keyword>
<accession>A0AAW0WFP9</accession>
<dbReference type="PANTHER" id="PTHR11453">
    <property type="entry name" value="ANION EXCHANGE PROTEIN"/>
    <property type="match status" value="1"/>
</dbReference>
<dbReference type="AlphaFoldDB" id="A0AAW0WFP9"/>
<dbReference type="GO" id="GO:0015701">
    <property type="term" value="P:bicarbonate transport"/>
    <property type="evidence" value="ECO:0007669"/>
    <property type="project" value="TreeGrafter"/>
</dbReference>
<evidence type="ECO:0000256" key="4">
    <source>
        <dbReference type="ARBA" id="ARBA00023136"/>
    </source>
</evidence>
<comment type="subcellular location">
    <subcellularLocation>
        <location evidence="1">Membrane</location>
        <topology evidence="1">Multi-pass membrane protein</topology>
    </subcellularLocation>
</comment>
<keyword evidence="3 5" id="KW-1133">Transmembrane helix</keyword>
<dbReference type="InterPro" id="IPR003020">
    <property type="entry name" value="HCO3_transpt_euk"/>
</dbReference>
<dbReference type="InterPro" id="IPR011531">
    <property type="entry name" value="HCO3_transpt-like_TM_dom"/>
</dbReference>
<keyword evidence="8" id="KW-1185">Reference proteome</keyword>
<reference evidence="7 8" key="1">
    <citation type="journal article" date="2024" name="BMC Genomics">
        <title>Genome assembly of redclaw crayfish (Cherax quadricarinatus) provides insights into its immune adaptation and hypoxia tolerance.</title>
        <authorList>
            <person name="Liu Z."/>
            <person name="Zheng J."/>
            <person name="Li H."/>
            <person name="Fang K."/>
            <person name="Wang S."/>
            <person name="He J."/>
            <person name="Zhou D."/>
            <person name="Weng S."/>
            <person name="Chi M."/>
            <person name="Gu Z."/>
            <person name="He J."/>
            <person name="Li F."/>
            <person name="Wang M."/>
        </authorList>
    </citation>
    <scope>NUCLEOTIDE SEQUENCE [LARGE SCALE GENOMIC DNA]</scope>
    <source>
        <strain evidence="7">ZL_2023a</strain>
    </source>
</reference>
<evidence type="ECO:0000256" key="5">
    <source>
        <dbReference type="SAM" id="Phobius"/>
    </source>
</evidence>
<evidence type="ECO:0000259" key="6">
    <source>
        <dbReference type="Pfam" id="PF00955"/>
    </source>
</evidence>
<dbReference type="GO" id="GO:0050801">
    <property type="term" value="P:monoatomic ion homeostasis"/>
    <property type="evidence" value="ECO:0007669"/>
    <property type="project" value="TreeGrafter"/>
</dbReference>
<keyword evidence="2 5" id="KW-0812">Transmembrane</keyword>
<proteinExistence type="predicted"/>
<dbReference type="EMBL" id="JARKIK010000080">
    <property type="protein sequence ID" value="KAK8726184.1"/>
    <property type="molecule type" value="Genomic_DNA"/>
</dbReference>
<feature type="transmembrane region" description="Helical" evidence="5">
    <location>
        <begin position="21"/>
        <end position="44"/>
    </location>
</feature>
<feature type="non-terminal residue" evidence="7">
    <location>
        <position position="141"/>
    </location>
</feature>
<evidence type="ECO:0000313" key="8">
    <source>
        <dbReference type="Proteomes" id="UP001445076"/>
    </source>
</evidence>
<feature type="transmembrane region" description="Helical" evidence="5">
    <location>
        <begin position="64"/>
        <end position="84"/>
    </location>
</feature>